<dbReference type="PROSITE" id="PS00107">
    <property type="entry name" value="PROTEIN_KINASE_ATP"/>
    <property type="match status" value="1"/>
</dbReference>
<keyword evidence="10" id="KW-0175">Coiled coil</keyword>
<dbReference type="PROSITE" id="PS50011">
    <property type="entry name" value="PROTEIN_KINASE_DOM"/>
    <property type="match status" value="1"/>
</dbReference>
<dbReference type="PANTHER" id="PTHR22983:SF6">
    <property type="entry name" value="SERINE_THREONINE-PROTEIN KINASE 36"/>
    <property type="match status" value="1"/>
</dbReference>
<comment type="catalytic activity">
    <reaction evidence="8">
        <text>L-seryl-[protein] + ATP = O-phospho-L-seryl-[protein] + ADP + H(+)</text>
        <dbReference type="Rhea" id="RHEA:17989"/>
        <dbReference type="Rhea" id="RHEA-COMP:9863"/>
        <dbReference type="Rhea" id="RHEA-COMP:11604"/>
        <dbReference type="ChEBI" id="CHEBI:15378"/>
        <dbReference type="ChEBI" id="CHEBI:29999"/>
        <dbReference type="ChEBI" id="CHEBI:30616"/>
        <dbReference type="ChEBI" id="CHEBI:83421"/>
        <dbReference type="ChEBI" id="CHEBI:456216"/>
        <dbReference type="EC" id="2.7.11.1"/>
    </reaction>
</comment>
<dbReference type="FunFam" id="3.30.200.20:FF:000042">
    <property type="entry name" value="Aurora kinase A"/>
    <property type="match status" value="1"/>
</dbReference>
<gene>
    <name evidence="12" type="primary">Stk36</name>
    <name evidence="12" type="ORF">G6Z77_0009134</name>
</gene>
<dbReference type="PANTHER" id="PTHR22983">
    <property type="entry name" value="PROTEIN KINASE RELATED"/>
    <property type="match status" value="1"/>
</dbReference>
<evidence type="ECO:0000256" key="10">
    <source>
        <dbReference type="SAM" id="Coils"/>
    </source>
</evidence>
<dbReference type="Gene3D" id="1.25.10.10">
    <property type="entry name" value="Leucine-rich Repeat Variant"/>
    <property type="match status" value="1"/>
</dbReference>
<feature type="coiled-coil region" evidence="10">
    <location>
        <begin position="314"/>
        <end position="344"/>
    </location>
</feature>
<evidence type="ECO:0000256" key="5">
    <source>
        <dbReference type="ARBA" id="ARBA00022777"/>
    </source>
</evidence>
<evidence type="ECO:0000313" key="13">
    <source>
        <dbReference type="Proteomes" id="UP000670152"/>
    </source>
</evidence>
<feature type="non-terminal residue" evidence="12">
    <location>
        <position position="1"/>
    </location>
</feature>
<keyword evidence="6 9" id="KW-0067">ATP-binding</keyword>
<feature type="domain" description="Protein kinase" evidence="11">
    <location>
        <begin position="4"/>
        <end position="279"/>
    </location>
</feature>
<evidence type="ECO:0000256" key="1">
    <source>
        <dbReference type="ARBA" id="ARBA00012513"/>
    </source>
</evidence>
<dbReference type="GO" id="GO:0005524">
    <property type="term" value="F:ATP binding"/>
    <property type="evidence" value="ECO:0007669"/>
    <property type="project" value="UniProtKB-UniRule"/>
</dbReference>
<evidence type="ECO:0000256" key="3">
    <source>
        <dbReference type="ARBA" id="ARBA00022679"/>
    </source>
</evidence>
<dbReference type="InterPro" id="IPR000719">
    <property type="entry name" value="Prot_kinase_dom"/>
</dbReference>
<evidence type="ECO:0000256" key="9">
    <source>
        <dbReference type="PROSITE-ProRule" id="PRU10141"/>
    </source>
</evidence>
<dbReference type="GO" id="GO:0007224">
    <property type="term" value="P:smoothened signaling pathway"/>
    <property type="evidence" value="ECO:0007669"/>
    <property type="project" value="TreeGrafter"/>
</dbReference>
<dbReference type="InterPro" id="IPR011989">
    <property type="entry name" value="ARM-like"/>
</dbReference>
<evidence type="ECO:0000256" key="4">
    <source>
        <dbReference type="ARBA" id="ARBA00022741"/>
    </source>
</evidence>
<dbReference type="Proteomes" id="UP000670152">
    <property type="component" value="Unassembled WGS sequence"/>
</dbReference>
<comment type="catalytic activity">
    <reaction evidence="7">
        <text>L-threonyl-[protein] + ATP = O-phospho-L-threonyl-[protein] + ADP + H(+)</text>
        <dbReference type="Rhea" id="RHEA:46608"/>
        <dbReference type="Rhea" id="RHEA-COMP:11060"/>
        <dbReference type="Rhea" id="RHEA-COMP:11605"/>
        <dbReference type="ChEBI" id="CHEBI:15378"/>
        <dbReference type="ChEBI" id="CHEBI:30013"/>
        <dbReference type="ChEBI" id="CHEBI:30616"/>
        <dbReference type="ChEBI" id="CHEBI:61977"/>
        <dbReference type="ChEBI" id="CHEBI:456216"/>
        <dbReference type="EC" id="2.7.11.1"/>
    </reaction>
</comment>
<evidence type="ECO:0000313" key="12">
    <source>
        <dbReference type="EMBL" id="KAG5343240.1"/>
    </source>
</evidence>
<comment type="caution">
    <text evidence="12">The sequence shown here is derived from an EMBL/GenBank/DDBJ whole genome shotgun (WGS) entry which is preliminary data.</text>
</comment>
<dbReference type="EMBL" id="JAANIB010001678">
    <property type="protein sequence ID" value="KAG5343240.1"/>
    <property type="molecule type" value="Genomic_DNA"/>
</dbReference>
<keyword evidence="5 12" id="KW-0418">Kinase</keyword>
<evidence type="ECO:0000259" key="11">
    <source>
        <dbReference type="PROSITE" id="PS50011"/>
    </source>
</evidence>
<dbReference type="SMART" id="SM00220">
    <property type="entry name" value="S_TKc"/>
    <property type="match status" value="1"/>
</dbReference>
<dbReference type="SUPFAM" id="SSF48371">
    <property type="entry name" value="ARM repeat"/>
    <property type="match status" value="1"/>
</dbReference>
<dbReference type="OrthoDB" id="266718at2759"/>
<sequence>MKRYEILKPIGEGSFGQVYKARKRVDGEFVAVKMIRKCGRSPTELKSLRQECEIQRYLQHPNIVQMLDSFETENEIVVVTEYVDKVLNDILAKEVRLSEERAQVIACDLVSALYYLHSNRVMHRFVSLITDKEWKLIILNYNNCVDIIRDLKPQNVLLEANGITKLCDFGFARSMSTGTHVLTSIKGTPLYMAPELVEEYPYDHNADLWSLGCIVYELVVGSPPFQTYSILHLIKLIRFEEIKWPDFISSICKSFLQGLLQKDPSQRLTWPALLQHPFVKDRIVIVDGTVPTPFTNPLSASQARAKQQQLQSLAMRAANQSKVVKKAMKKLQEQERRHYEYRQRTCISQPGYLMPPAYCHHMINHCQALRRSEPSGTDSSASIDVLLGNLSLRASLKSDLLAADHALCQSDYSHNVDMQHNFSIQDDYSKPVQTQMDYNYTVRQLNKETYHTNAQGDGINVGQQIEKSSHIDQIVHGDGDCKSCLSIDYEQEFGERKLTEKHTRLPDWDPRAVERPIENEEWIAFLQRSMEEVMEGEIDSLLQQNCVSVFVSPLRNPAAGCRVVEYVTCLLSLPFTVSVSKENLKKIEQVYLDVRVVPNLVYAIKLLMSERSDNELNTTNTVIMGTRSASSLSADELQALECAILVLCRLVYIENQFLMQFCDAIYIVSGMPLLQQLLTLEKRKARVVADLVAILNNVLRSQPENAELVEQVVLRTKTPGASVEQLNKLLNHRQTVLRARTCTMIRLLGRFCCRALQQTWNKSLRDAMEGLIEDEDEHVRHAAEEAVNELKQLTYYN</sequence>
<dbReference type="InterPro" id="IPR011009">
    <property type="entry name" value="Kinase-like_dom_sf"/>
</dbReference>
<evidence type="ECO:0000256" key="6">
    <source>
        <dbReference type="ARBA" id="ARBA00022840"/>
    </source>
</evidence>
<dbReference type="GO" id="GO:0004674">
    <property type="term" value="F:protein serine/threonine kinase activity"/>
    <property type="evidence" value="ECO:0007669"/>
    <property type="project" value="UniProtKB-KW"/>
</dbReference>
<keyword evidence="2" id="KW-0723">Serine/threonine-protein kinase</keyword>
<accession>A0A836KAE9</accession>
<dbReference type="SUPFAM" id="SSF56112">
    <property type="entry name" value="Protein kinase-like (PK-like)"/>
    <property type="match status" value="1"/>
</dbReference>
<dbReference type="Pfam" id="PF00069">
    <property type="entry name" value="Pkinase"/>
    <property type="match status" value="2"/>
</dbReference>
<evidence type="ECO:0000256" key="2">
    <source>
        <dbReference type="ARBA" id="ARBA00022527"/>
    </source>
</evidence>
<dbReference type="EC" id="2.7.11.1" evidence="1"/>
<evidence type="ECO:0000256" key="7">
    <source>
        <dbReference type="ARBA" id="ARBA00047899"/>
    </source>
</evidence>
<keyword evidence="3" id="KW-0808">Transferase</keyword>
<name>A0A836KAE9_9HYME</name>
<dbReference type="GO" id="GO:0005737">
    <property type="term" value="C:cytoplasm"/>
    <property type="evidence" value="ECO:0007669"/>
    <property type="project" value="UniProtKB-ARBA"/>
</dbReference>
<dbReference type="InterPro" id="IPR017441">
    <property type="entry name" value="Protein_kinase_ATP_BS"/>
</dbReference>
<dbReference type="InterPro" id="IPR016024">
    <property type="entry name" value="ARM-type_fold"/>
</dbReference>
<protein>
    <recommendedName>
        <fullName evidence="1">non-specific serine/threonine protein kinase</fullName>
        <ecNumber evidence="1">2.7.11.1</ecNumber>
    </recommendedName>
</protein>
<dbReference type="AlphaFoldDB" id="A0A836KAE9"/>
<keyword evidence="13" id="KW-1185">Reference proteome</keyword>
<proteinExistence type="predicted"/>
<feature type="binding site" evidence="9">
    <location>
        <position position="37"/>
    </location>
    <ligand>
        <name>ATP</name>
        <dbReference type="ChEBI" id="CHEBI:30616"/>
    </ligand>
</feature>
<feature type="non-terminal residue" evidence="12">
    <location>
        <position position="797"/>
    </location>
</feature>
<keyword evidence="4 9" id="KW-0547">Nucleotide-binding</keyword>
<evidence type="ECO:0000256" key="8">
    <source>
        <dbReference type="ARBA" id="ARBA00048679"/>
    </source>
</evidence>
<organism evidence="12 13">
    <name type="scientific">Acromyrmex heyeri</name>
    <dbReference type="NCBI Taxonomy" id="230685"/>
    <lineage>
        <taxon>Eukaryota</taxon>
        <taxon>Metazoa</taxon>
        <taxon>Ecdysozoa</taxon>
        <taxon>Arthropoda</taxon>
        <taxon>Hexapoda</taxon>
        <taxon>Insecta</taxon>
        <taxon>Pterygota</taxon>
        <taxon>Neoptera</taxon>
        <taxon>Endopterygota</taxon>
        <taxon>Hymenoptera</taxon>
        <taxon>Apocrita</taxon>
        <taxon>Aculeata</taxon>
        <taxon>Formicoidea</taxon>
        <taxon>Formicidae</taxon>
        <taxon>Myrmicinae</taxon>
        <taxon>Acromyrmex</taxon>
    </lineage>
</organism>
<dbReference type="Gene3D" id="1.10.510.10">
    <property type="entry name" value="Transferase(Phosphotransferase) domain 1"/>
    <property type="match status" value="1"/>
</dbReference>
<reference evidence="12 13" key="1">
    <citation type="submission" date="2020-02" db="EMBL/GenBank/DDBJ databases">
        <title>Relaxed selection underlies rapid genomic changes in the transitions from sociality to social parasitism in ants.</title>
        <authorList>
            <person name="Bi X."/>
        </authorList>
    </citation>
    <scope>NUCLEOTIDE SEQUENCE [LARGE SCALE GENOMIC DNA]</scope>
    <source>
        <strain evidence="12">BGI-DK2014b</strain>
        <tissue evidence="12">Whole body</tissue>
    </source>
</reference>